<keyword evidence="3" id="KW-1185">Reference proteome</keyword>
<evidence type="ECO:0000313" key="3">
    <source>
        <dbReference type="Proteomes" id="UP001642405"/>
    </source>
</evidence>
<name>A0ABP0CT56_9PEZI</name>
<protein>
    <submittedName>
        <fullName evidence="2">Uncharacterized protein</fullName>
    </submittedName>
</protein>
<evidence type="ECO:0000313" key="2">
    <source>
        <dbReference type="EMBL" id="CAK7234140.1"/>
    </source>
</evidence>
<accession>A0ABP0CT56</accession>
<dbReference type="Proteomes" id="UP001642405">
    <property type="component" value="Unassembled WGS sequence"/>
</dbReference>
<evidence type="ECO:0000256" key="1">
    <source>
        <dbReference type="SAM" id="MobiDB-lite"/>
    </source>
</evidence>
<reference evidence="2 3" key="1">
    <citation type="submission" date="2024-01" db="EMBL/GenBank/DDBJ databases">
        <authorList>
            <person name="Allen C."/>
            <person name="Tagirdzhanova G."/>
        </authorList>
    </citation>
    <scope>NUCLEOTIDE SEQUENCE [LARGE SCALE GENOMIC DNA]</scope>
</reference>
<feature type="region of interest" description="Disordered" evidence="1">
    <location>
        <begin position="172"/>
        <end position="212"/>
    </location>
</feature>
<dbReference type="EMBL" id="CAWUHB010000080">
    <property type="protein sequence ID" value="CAK7234140.1"/>
    <property type="molecule type" value="Genomic_DNA"/>
</dbReference>
<sequence>MDEPHSVFWLSPGNKEARDIVYHTHNHTRLRVHPYCPGARALRIGTDDNIKVPSRLVTFGCLSATCDVFLPGIEPTADHCYFDLHPITDEILFHDVSPDGNTSMHCTLFPKPGILPQPLQCVVEHGETNLLQEEINKLGFESINRFIDAEIDAEIAKQAKVPSSTTSVARAGAWANKKDESPSGRLAASETTGFDIFRPRRQESDPEAEPKQRHIVWAKRGFLGGGGQGQVHRVVDLCTGDHYAR</sequence>
<feature type="compositionally biased region" description="Basic and acidic residues" evidence="1">
    <location>
        <begin position="197"/>
        <end position="212"/>
    </location>
</feature>
<organism evidence="2 3">
    <name type="scientific">Sporothrix curviconia</name>
    <dbReference type="NCBI Taxonomy" id="1260050"/>
    <lineage>
        <taxon>Eukaryota</taxon>
        <taxon>Fungi</taxon>
        <taxon>Dikarya</taxon>
        <taxon>Ascomycota</taxon>
        <taxon>Pezizomycotina</taxon>
        <taxon>Sordariomycetes</taxon>
        <taxon>Sordariomycetidae</taxon>
        <taxon>Ophiostomatales</taxon>
        <taxon>Ophiostomataceae</taxon>
        <taxon>Sporothrix</taxon>
    </lineage>
</organism>
<proteinExistence type="predicted"/>
<comment type="caution">
    <text evidence="2">The sequence shown here is derived from an EMBL/GenBank/DDBJ whole genome shotgun (WGS) entry which is preliminary data.</text>
</comment>
<gene>
    <name evidence="2" type="ORF">SCUCBS95973_008834</name>
</gene>